<proteinExistence type="predicted"/>
<evidence type="ECO:0008006" key="2">
    <source>
        <dbReference type="Google" id="ProtNLM"/>
    </source>
</evidence>
<reference evidence="1" key="1">
    <citation type="journal article" date="2020" name="Nature">
        <title>Giant virus diversity and host interactions through global metagenomics.</title>
        <authorList>
            <person name="Schulz F."/>
            <person name="Roux S."/>
            <person name="Paez-Espino D."/>
            <person name="Jungbluth S."/>
            <person name="Walsh D.A."/>
            <person name="Denef V.J."/>
            <person name="McMahon K.D."/>
            <person name="Konstantinidis K.T."/>
            <person name="Eloe-Fadrosh E.A."/>
            <person name="Kyrpides N.C."/>
            <person name="Woyke T."/>
        </authorList>
    </citation>
    <scope>NUCLEOTIDE SEQUENCE</scope>
    <source>
        <strain evidence="1">GVMAG-M-3300023179-82</strain>
    </source>
</reference>
<accession>A0A6C0H8K6</accession>
<name>A0A6C0H8K6_9ZZZZ</name>
<dbReference type="EMBL" id="MN739903">
    <property type="protein sequence ID" value="QHT76839.1"/>
    <property type="molecule type" value="Genomic_DNA"/>
</dbReference>
<sequence>MNIQPSIVTLCGSTKFKKQFEDMNCKFTLEGYIVLSPGCYAHADNISITDEEKIKLDELHKKKILMSNFIFIINENNYIGSSTKSEIEFAITNNIPISYLYEV</sequence>
<protein>
    <recommendedName>
        <fullName evidence="2">DUF4406 domain-containing protein</fullName>
    </recommendedName>
</protein>
<organism evidence="1">
    <name type="scientific">viral metagenome</name>
    <dbReference type="NCBI Taxonomy" id="1070528"/>
    <lineage>
        <taxon>unclassified sequences</taxon>
        <taxon>metagenomes</taxon>
        <taxon>organismal metagenomes</taxon>
    </lineage>
</organism>
<evidence type="ECO:0000313" key="1">
    <source>
        <dbReference type="EMBL" id="QHT76839.1"/>
    </source>
</evidence>
<dbReference type="AlphaFoldDB" id="A0A6C0H8K6"/>